<evidence type="ECO:0000259" key="2">
    <source>
        <dbReference type="SMART" id="SM00769"/>
    </source>
</evidence>
<reference evidence="3 4" key="1">
    <citation type="submission" date="2015-06" db="EMBL/GenBank/DDBJ databases">
        <title>A Comprehensive Approach to Explore the Metabolic and Phylogenetic Diversity of Bacterial Steroid Degradation in the Environment: Testosterone as an Example.</title>
        <authorList>
            <person name="Yang F.-C."/>
            <person name="Chen Y.-L."/>
            <person name="Yu C.-P."/>
            <person name="Tang S.-L."/>
            <person name="Wang P.-H."/>
            <person name="Ismail W."/>
            <person name="Wang C.-H."/>
            <person name="Yang C.-Y."/>
            <person name="Chiang Y.-R."/>
        </authorList>
    </citation>
    <scope>NUCLEOTIDE SEQUENCE [LARGE SCALE GENOMIC DNA]</scope>
    <source>
        <strain evidence="3 4">DSM 18526</strain>
    </source>
</reference>
<dbReference type="Pfam" id="PF03168">
    <property type="entry name" value="LEA_2"/>
    <property type="match status" value="1"/>
</dbReference>
<feature type="signal peptide" evidence="1">
    <location>
        <begin position="1"/>
        <end position="19"/>
    </location>
</feature>
<feature type="domain" description="Water stress and hypersensitive response" evidence="2">
    <location>
        <begin position="27"/>
        <end position="145"/>
    </location>
</feature>
<evidence type="ECO:0000313" key="3">
    <source>
        <dbReference type="EMBL" id="AMN47858.1"/>
    </source>
</evidence>
<name>A0A127FDW1_STEDE</name>
<dbReference type="Gene3D" id="2.60.40.1820">
    <property type="match status" value="1"/>
</dbReference>
<organism evidence="3 4">
    <name type="scientific">Steroidobacter denitrificans</name>
    <dbReference type="NCBI Taxonomy" id="465721"/>
    <lineage>
        <taxon>Bacteria</taxon>
        <taxon>Pseudomonadati</taxon>
        <taxon>Pseudomonadota</taxon>
        <taxon>Gammaproteobacteria</taxon>
        <taxon>Steroidobacterales</taxon>
        <taxon>Steroidobacteraceae</taxon>
        <taxon>Steroidobacter</taxon>
    </lineage>
</organism>
<dbReference type="KEGG" id="sdf:ACG33_12260"/>
<accession>A0A127FDW1</accession>
<keyword evidence="1" id="KW-0732">Signal</keyword>
<gene>
    <name evidence="3" type="ORF">ACG33_12260</name>
</gene>
<sequence>MAALLIVLAAGTAGCSALAPRVETPRLSIVSIAMTSADLFNQQFLVRLNVENPNDLQLPIKAIDYKLFLEGDSFAEGSTHNAFVVPALGATEFDMTVRTNFVSSAGRLLSRLNGRDQVNYILEGSVRTDLGLLRKIPFQRSGIVNLQMVR</sequence>
<dbReference type="InterPro" id="IPR004864">
    <property type="entry name" value="LEA_2"/>
</dbReference>
<protein>
    <recommendedName>
        <fullName evidence="2">Water stress and hypersensitive response domain-containing protein</fullName>
    </recommendedName>
</protein>
<evidence type="ECO:0000256" key="1">
    <source>
        <dbReference type="SAM" id="SignalP"/>
    </source>
</evidence>
<feature type="chain" id="PRO_5007448426" description="Water stress and hypersensitive response domain-containing protein" evidence="1">
    <location>
        <begin position="20"/>
        <end position="150"/>
    </location>
</feature>
<dbReference type="Proteomes" id="UP000070250">
    <property type="component" value="Chromosome"/>
</dbReference>
<dbReference type="STRING" id="465721.ACG33_12260"/>
<keyword evidence="4" id="KW-1185">Reference proteome</keyword>
<dbReference type="AlphaFoldDB" id="A0A127FDW1"/>
<dbReference type="SUPFAM" id="SSF117070">
    <property type="entry name" value="LEA14-like"/>
    <property type="match status" value="1"/>
</dbReference>
<evidence type="ECO:0000313" key="4">
    <source>
        <dbReference type="Proteomes" id="UP000070250"/>
    </source>
</evidence>
<dbReference type="GO" id="GO:0009269">
    <property type="term" value="P:response to desiccation"/>
    <property type="evidence" value="ECO:0007669"/>
    <property type="project" value="InterPro"/>
</dbReference>
<proteinExistence type="predicted"/>
<dbReference type="SMART" id="SM00769">
    <property type="entry name" value="WHy"/>
    <property type="match status" value="1"/>
</dbReference>
<dbReference type="InterPro" id="IPR013990">
    <property type="entry name" value="WHy-dom"/>
</dbReference>
<dbReference type="EMBL" id="CP011971">
    <property type="protein sequence ID" value="AMN47858.1"/>
    <property type="molecule type" value="Genomic_DNA"/>
</dbReference>